<dbReference type="RefSeq" id="WP_104715983.1">
    <property type="nucleotide sequence ID" value="NZ_PTRA01000009.1"/>
</dbReference>
<comment type="caution">
    <text evidence="2">The sequence shown here is derived from an EMBL/GenBank/DDBJ whole genome shotgun (WGS) entry which is preliminary data.</text>
</comment>
<sequence>MLCVQRYLFIYFVLGIRTFSIAQDNLLSTTAMREDLQFIREQLFKVHANPFSQLPKDKYKAYFDSLEMGLNHPLSITNFQQKASVALLPLGDEHAAISIRHANAQKKAPAWADSVATNLSYQRLGNTGYIFARSFATRGNQDLLIYERCIDSIFAVIRRDKVTRLAIDVSTNDGGASAVGTMIIKHIFQKPYKNYSMNWKRSEAYLDKLRSWGFSDENYKKALPGEILHFPSGTVTPGKVSHPFQGKVIVVIGPETFSSAIMFATLVQDNNMALLAGESPVNGHPTHFGEMYSTLLPNTQLELRFGVKEWIRPAGRDKVNKLVPDIPCKLPVDRDPIMLVKQLRW</sequence>
<evidence type="ECO:0000313" key="3">
    <source>
        <dbReference type="Proteomes" id="UP000239590"/>
    </source>
</evidence>
<dbReference type="Gene3D" id="3.90.226.10">
    <property type="entry name" value="2-enoyl-CoA Hydratase, Chain A, domain 1"/>
    <property type="match status" value="1"/>
</dbReference>
<dbReference type="Proteomes" id="UP000239590">
    <property type="component" value="Unassembled WGS sequence"/>
</dbReference>
<reference evidence="3" key="1">
    <citation type="submission" date="2018-02" db="EMBL/GenBank/DDBJ databases">
        <title>Genome sequencing of Solimonas sp. HR-BB.</title>
        <authorList>
            <person name="Lee Y."/>
            <person name="Jeon C.O."/>
        </authorList>
    </citation>
    <scope>NUCLEOTIDE SEQUENCE [LARGE SCALE GENOMIC DNA]</scope>
    <source>
        <strain evidence="3">HR-U</strain>
    </source>
</reference>
<evidence type="ECO:0000313" key="2">
    <source>
        <dbReference type="EMBL" id="PQA53385.1"/>
    </source>
</evidence>
<accession>A0A2S7IEZ5</accession>
<protein>
    <recommendedName>
        <fullName evidence="1">Tail specific protease domain-containing protein</fullName>
    </recommendedName>
</protein>
<dbReference type="OrthoDB" id="5480566at2"/>
<name>A0A2S7IEZ5_9BACT</name>
<keyword evidence="3" id="KW-1185">Reference proteome</keyword>
<dbReference type="SUPFAM" id="SSF52096">
    <property type="entry name" value="ClpP/crotonase"/>
    <property type="match status" value="1"/>
</dbReference>
<feature type="domain" description="Tail specific protease" evidence="1">
    <location>
        <begin position="127"/>
        <end position="326"/>
    </location>
</feature>
<gene>
    <name evidence="2" type="ORF">C5O19_24370</name>
</gene>
<evidence type="ECO:0000259" key="1">
    <source>
        <dbReference type="Pfam" id="PF03572"/>
    </source>
</evidence>
<proteinExistence type="predicted"/>
<dbReference type="GO" id="GO:0006508">
    <property type="term" value="P:proteolysis"/>
    <property type="evidence" value="ECO:0007669"/>
    <property type="project" value="InterPro"/>
</dbReference>
<organism evidence="2 3">
    <name type="scientific">Siphonobacter curvatus</name>
    <dbReference type="NCBI Taxonomy" id="2094562"/>
    <lineage>
        <taxon>Bacteria</taxon>
        <taxon>Pseudomonadati</taxon>
        <taxon>Bacteroidota</taxon>
        <taxon>Cytophagia</taxon>
        <taxon>Cytophagales</taxon>
        <taxon>Cytophagaceae</taxon>
        <taxon>Siphonobacter</taxon>
    </lineage>
</organism>
<dbReference type="Pfam" id="PF03572">
    <property type="entry name" value="Peptidase_S41"/>
    <property type="match status" value="1"/>
</dbReference>
<dbReference type="EMBL" id="PTRA01000009">
    <property type="protein sequence ID" value="PQA53385.1"/>
    <property type="molecule type" value="Genomic_DNA"/>
</dbReference>
<dbReference type="AlphaFoldDB" id="A0A2S7IEZ5"/>
<dbReference type="InterPro" id="IPR029045">
    <property type="entry name" value="ClpP/crotonase-like_dom_sf"/>
</dbReference>
<dbReference type="InterPro" id="IPR005151">
    <property type="entry name" value="Tail-specific_protease"/>
</dbReference>
<dbReference type="GO" id="GO:0008236">
    <property type="term" value="F:serine-type peptidase activity"/>
    <property type="evidence" value="ECO:0007669"/>
    <property type="project" value="InterPro"/>
</dbReference>